<feature type="transmembrane region" description="Helical" evidence="11">
    <location>
        <begin position="46"/>
        <end position="65"/>
    </location>
</feature>
<feature type="transmembrane region" description="Helical" evidence="11">
    <location>
        <begin position="254"/>
        <end position="273"/>
    </location>
</feature>
<reference evidence="13 14" key="1">
    <citation type="submission" date="2018-08" db="EMBL/GenBank/DDBJ databases">
        <title>Sequencing the genomes of 1000 actinobacteria strains.</title>
        <authorList>
            <person name="Klenk H.-P."/>
        </authorList>
    </citation>
    <scope>NUCLEOTIDE SEQUENCE [LARGE SCALE GENOMIC DNA]</scope>
    <source>
        <strain evidence="13 14">DSM 22967</strain>
    </source>
</reference>
<evidence type="ECO:0000313" key="13">
    <source>
        <dbReference type="EMBL" id="REF31815.1"/>
    </source>
</evidence>
<comment type="subcellular location">
    <subcellularLocation>
        <location evidence="11 12">Cell membrane</location>
        <topology evidence="11 12">Multi-pass membrane protein</topology>
    </subcellularLocation>
    <subcellularLocation>
        <location evidence="1">Membrane</location>
        <topology evidence="1">Multi-pass membrane protein</topology>
    </subcellularLocation>
</comment>
<name>A0A3D9UYY3_9MICO</name>
<keyword evidence="14" id="KW-1185">Reference proteome</keyword>
<evidence type="ECO:0000256" key="6">
    <source>
        <dbReference type="ARBA" id="ARBA00022781"/>
    </source>
</evidence>
<dbReference type="Gene3D" id="1.20.120.220">
    <property type="entry name" value="ATP synthase, F0 complex, subunit A"/>
    <property type="match status" value="1"/>
</dbReference>
<keyword evidence="7 11" id="KW-1133">Transmembrane helix</keyword>
<keyword evidence="5 11" id="KW-0812">Transmembrane</keyword>
<protein>
    <recommendedName>
        <fullName evidence="11 12">ATP synthase subunit a</fullName>
    </recommendedName>
    <alternativeName>
        <fullName evidence="11">ATP synthase F0 sector subunit a</fullName>
    </alternativeName>
    <alternativeName>
        <fullName evidence="11">F-ATPase subunit 6</fullName>
    </alternativeName>
</protein>
<dbReference type="SUPFAM" id="SSF81336">
    <property type="entry name" value="F1F0 ATP synthase subunit A"/>
    <property type="match status" value="1"/>
</dbReference>
<dbReference type="PANTHER" id="PTHR11410:SF0">
    <property type="entry name" value="ATP SYNTHASE SUBUNIT A"/>
    <property type="match status" value="1"/>
</dbReference>
<evidence type="ECO:0000256" key="8">
    <source>
        <dbReference type="ARBA" id="ARBA00023065"/>
    </source>
</evidence>
<feature type="transmembrane region" description="Helical" evidence="11">
    <location>
        <begin position="137"/>
        <end position="154"/>
    </location>
</feature>
<evidence type="ECO:0000256" key="2">
    <source>
        <dbReference type="ARBA" id="ARBA00006810"/>
    </source>
</evidence>
<dbReference type="InterPro" id="IPR000568">
    <property type="entry name" value="ATP_synth_F0_asu"/>
</dbReference>
<feature type="transmembrane region" description="Helical" evidence="11">
    <location>
        <begin position="230"/>
        <end position="248"/>
    </location>
</feature>
<evidence type="ECO:0000256" key="4">
    <source>
        <dbReference type="ARBA" id="ARBA00022547"/>
    </source>
</evidence>
<comment type="function">
    <text evidence="11 12">Key component of the proton channel; it plays a direct role in the translocation of protons across the membrane.</text>
</comment>
<dbReference type="RefSeq" id="WP_211308453.1">
    <property type="nucleotide sequence ID" value="NZ_QTUA01000001.1"/>
</dbReference>
<sequence length="276" mass="30631">MSLNALALPAAVHAEGGFPPKPDDFWQPLVTFGHVNWGGYEFTLAITRPMVVMLIATGLLLWWLLSTTRKAAVVPSKGQYLTEQVYHAIRGGVAEDSIGSKDFLRFVPLLFSLFVFILLNNWMGIIPPFQNPTMARVGFPIALTLFVYVIYHWVGIKKHGGFGKYIKWMIPPGVPGWLLPLIVPLELLTFFITRPVTLALRLFGNMFAGHMLLVVFILGGWELFNQDAIGLKLVAVPAWLMAVVMTAFEALVQFLQAYVFVLLAASYIGGALADDH</sequence>
<keyword evidence="8 11" id="KW-0406">Ion transport</keyword>
<organism evidence="13 14">
    <name type="scientific">Calidifontibacter indicus</name>
    <dbReference type="NCBI Taxonomy" id="419650"/>
    <lineage>
        <taxon>Bacteria</taxon>
        <taxon>Bacillati</taxon>
        <taxon>Actinomycetota</taxon>
        <taxon>Actinomycetes</taxon>
        <taxon>Micrococcales</taxon>
        <taxon>Dermacoccaceae</taxon>
        <taxon>Calidifontibacter</taxon>
    </lineage>
</organism>
<dbReference type="PROSITE" id="PS00449">
    <property type="entry name" value="ATPASE_A"/>
    <property type="match status" value="1"/>
</dbReference>
<feature type="transmembrane region" description="Helical" evidence="11">
    <location>
        <begin position="198"/>
        <end position="218"/>
    </location>
</feature>
<evidence type="ECO:0000256" key="12">
    <source>
        <dbReference type="RuleBase" id="RU000483"/>
    </source>
</evidence>
<dbReference type="CDD" id="cd00310">
    <property type="entry name" value="ATP-synt_Fo_a_6"/>
    <property type="match status" value="1"/>
</dbReference>
<dbReference type="InterPro" id="IPR045083">
    <property type="entry name" value="ATP_synth_F0_asu_bact/mt"/>
</dbReference>
<dbReference type="NCBIfam" id="TIGR01131">
    <property type="entry name" value="ATP_synt_6_or_A"/>
    <property type="match status" value="1"/>
</dbReference>
<feature type="transmembrane region" description="Helical" evidence="11">
    <location>
        <begin position="106"/>
        <end position="125"/>
    </location>
</feature>
<keyword evidence="3 11" id="KW-0813">Transport</keyword>
<dbReference type="InterPro" id="IPR023011">
    <property type="entry name" value="ATP_synth_F0_asu_AS"/>
</dbReference>
<dbReference type="HAMAP" id="MF_01393">
    <property type="entry name" value="ATP_synth_a_bact"/>
    <property type="match status" value="1"/>
</dbReference>
<evidence type="ECO:0000256" key="7">
    <source>
        <dbReference type="ARBA" id="ARBA00022989"/>
    </source>
</evidence>
<dbReference type="PRINTS" id="PR00123">
    <property type="entry name" value="ATPASEA"/>
</dbReference>
<comment type="similarity">
    <text evidence="2 11 12">Belongs to the ATPase A chain family.</text>
</comment>
<keyword evidence="6 11" id="KW-0375">Hydrogen ion transport</keyword>
<keyword evidence="9 11" id="KW-0472">Membrane</keyword>
<proteinExistence type="inferred from homology"/>
<dbReference type="GO" id="GO:0046933">
    <property type="term" value="F:proton-transporting ATP synthase activity, rotational mechanism"/>
    <property type="evidence" value="ECO:0007669"/>
    <property type="project" value="UniProtKB-UniRule"/>
</dbReference>
<dbReference type="EMBL" id="QTUA01000001">
    <property type="protein sequence ID" value="REF31815.1"/>
    <property type="molecule type" value="Genomic_DNA"/>
</dbReference>
<evidence type="ECO:0000256" key="9">
    <source>
        <dbReference type="ARBA" id="ARBA00023136"/>
    </source>
</evidence>
<dbReference type="Pfam" id="PF00119">
    <property type="entry name" value="ATP-synt_A"/>
    <property type="match status" value="1"/>
</dbReference>
<evidence type="ECO:0000256" key="11">
    <source>
        <dbReference type="HAMAP-Rule" id="MF_01393"/>
    </source>
</evidence>
<keyword evidence="11" id="KW-1003">Cell membrane</keyword>
<dbReference type="InterPro" id="IPR035908">
    <property type="entry name" value="F0_ATP_A_sf"/>
</dbReference>
<comment type="caution">
    <text evidence="13">The sequence shown here is derived from an EMBL/GenBank/DDBJ whole genome shotgun (WGS) entry which is preliminary data.</text>
</comment>
<dbReference type="AlphaFoldDB" id="A0A3D9UYY3"/>
<evidence type="ECO:0000256" key="1">
    <source>
        <dbReference type="ARBA" id="ARBA00004141"/>
    </source>
</evidence>
<feature type="transmembrane region" description="Helical" evidence="11">
    <location>
        <begin position="174"/>
        <end position="192"/>
    </location>
</feature>
<evidence type="ECO:0000256" key="10">
    <source>
        <dbReference type="ARBA" id="ARBA00023310"/>
    </source>
</evidence>
<keyword evidence="10 11" id="KW-0066">ATP synthesis</keyword>
<dbReference type="Proteomes" id="UP000256253">
    <property type="component" value="Unassembled WGS sequence"/>
</dbReference>
<gene>
    <name evidence="11" type="primary">atpB</name>
    <name evidence="13" type="ORF">DFJ65_2897</name>
</gene>
<evidence type="ECO:0000256" key="3">
    <source>
        <dbReference type="ARBA" id="ARBA00022448"/>
    </source>
</evidence>
<dbReference type="GO" id="GO:0005886">
    <property type="term" value="C:plasma membrane"/>
    <property type="evidence" value="ECO:0007669"/>
    <property type="project" value="UniProtKB-SubCell"/>
</dbReference>
<accession>A0A3D9UYY3</accession>
<keyword evidence="4 11" id="KW-0138">CF(0)</keyword>
<dbReference type="PANTHER" id="PTHR11410">
    <property type="entry name" value="ATP SYNTHASE SUBUNIT A"/>
    <property type="match status" value="1"/>
</dbReference>
<dbReference type="GO" id="GO:0045259">
    <property type="term" value="C:proton-transporting ATP synthase complex"/>
    <property type="evidence" value="ECO:0007669"/>
    <property type="project" value="UniProtKB-KW"/>
</dbReference>
<evidence type="ECO:0000313" key="14">
    <source>
        <dbReference type="Proteomes" id="UP000256253"/>
    </source>
</evidence>
<evidence type="ECO:0000256" key="5">
    <source>
        <dbReference type="ARBA" id="ARBA00022692"/>
    </source>
</evidence>